<proteinExistence type="predicted"/>
<dbReference type="InterPro" id="IPR035979">
    <property type="entry name" value="RBD_domain_sf"/>
</dbReference>
<dbReference type="InterPro" id="IPR000504">
    <property type="entry name" value="RRM_dom"/>
</dbReference>
<dbReference type="SUPFAM" id="SSF54928">
    <property type="entry name" value="RNA-binding domain, RBD"/>
    <property type="match status" value="1"/>
</dbReference>
<evidence type="ECO:0000313" key="4">
    <source>
        <dbReference type="Proteomes" id="UP000286641"/>
    </source>
</evidence>
<reference key="1">
    <citation type="submission" date="2019-01" db="UniProtKB">
        <authorList>
            <consortium name="RefSeq"/>
        </authorList>
    </citation>
    <scope>IDENTIFICATION</scope>
</reference>
<dbReference type="Pfam" id="PF00076">
    <property type="entry name" value="RRM_1"/>
    <property type="match status" value="1"/>
</dbReference>
<feature type="region of interest" description="Disordered" evidence="2">
    <location>
        <begin position="1"/>
        <end position="42"/>
    </location>
</feature>
<dbReference type="AlphaFoldDB" id="A0A3Q7QI27"/>
<organism evidence="4 5">
    <name type="scientific">Callorhinus ursinus</name>
    <name type="common">Northern fur seal</name>
    <dbReference type="NCBI Taxonomy" id="34884"/>
    <lineage>
        <taxon>Eukaryota</taxon>
        <taxon>Metazoa</taxon>
        <taxon>Chordata</taxon>
        <taxon>Craniata</taxon>
        <taxon>Vertebrata</taxon>
        <taxon>Euteleostomi</taxon>
        <taxon>Mammalia</taxon>
        <taxon>Eutheria</taxon>
        <taxon>Laurasiatheria</taxon>
        <taxon>Carnivora</taxon>
        <taxon>Caniformia</taxon>
        <taxon>Pinnipedia</taxon>
        <taxon>Otariidae</taxon>
        <taxon>Callorhinus</taxon>
    </lineage>
</organism>
<dbReference type="GO" id="GO:0003723">
    <property type="term" value="F:RNA binding"/>
    <property type="evidence" value="ECO:0007669"/>
    <property type="project" value="UniProtKB-UniRule"/>
</dbReference>
<feature type="compositionally biased region" description="Basic and acidic residues" evidence="2">
    <location>
        <begin position="33"/>
        <end position="42"/>
    </location>
</feature>
<dbReference type="PROSITE" id="PS50102">
    <property type="entry name" value="RRM"/>
    <property type="match status" value="1"/>
</dbReference>
<dbReference type="SMART" id="SM00360">
    <property type="entry name" value="RRM"/>
    <property type="match status" value="1"/>
</dbReference>
<feature type="domain" description="RRM" evidence="3">
    <location>
        <begin position="50"/>
        <end position="128"/>
    </location>
</feature>
<dbReference type="RefSeq" id="XP_025745449.1">
    <property type="nucleotide sequence ID" value="XM_025889664.1"/>
</dbReference>
<dbReference type="InParanoid" id="A0A3Q7QI27"/>
<gene>
    <name evidence="5" type="primary">LOC112837410</name>
</gene>
<dbReference type="Gene3D" id="3.30.70.330">
    <property type="match status" value="1"/>
</dbReference>
<dbReference type="Proteomes" id="UP000286641">
    <property type="component" value="Unplaced"/>
</dbReference>
<dbReference type="InterPro" id="IPR012677">
    <property type="entry name" value="Nucleotide-bd_a/b_plait_sf"/>
</dbReference>
<evidence type="ECO:0000256" key="2">
    <source>
        <dbReference type="SAM" id="MobiDB-lite"/>
    </source>
</evidence>
<evidence type="ECO:0000259" key="3">
    <source>
        <dbReference type="PROSITE" id="PS50102"/>
    </source>
</evidence>
<evidence type="ECO:0000313" key="5">
    <source>
        <dbReference type="RefSeq" id="XP_025745449.1"/>
    </source>
</evidence>
<name>A0A3Q7QI27_CALUR</name>
<sequence length="185" mass="20452">MDAAPLNTEFSVWKEPAQKTADKRKKGMAKQKASRETKRQKLEAEPPVTFKLFVGNLNFDKTAAELKTGLSEFFAKNDLTVVGVGVGLSSCRIAYIDFKSQAGAERALDEKQGTKIGGLAIVLGHAEEKSQGQEGRDEKPSTWRMKSWGAWLAQSVEDAALHLGGCKFEPHVRGRDYLRNKKIKS</sequence>
<keyword evidence="4" id="KW-1185">Reference proteome</keyword>
<keyword evidence="1" id="KW-0694">RNA-binding</keyword>
<protein>
    <submittedName>
        <fullName evidence="5">Nucleolin-like isoform X1</fullName>
    </submittedName>
</protein>
<evidence type="ECO:0000256" key="1">
    <source>
        <dbReference type="PROSITE-ProRule" id="PRU00176"/>
    </source>
</evidence>
<reference evidence="5" key="2">
    <citation type="submission" date="2025-08" db="UniProtKB">
        <authorList>
            <consortium name="RefSeq"/>
        </authorList>
    </citation>
    <scope>IDENTIFICATION</scope>
    <source>
        <tissue evidence="5">Blood</tissue>
    </source>
</reference>
<accession>A0A3Q7QI27</accession>